<dbReference type="PANTHER" id="PTHR33337">
    <property type="entry name" value="GFA DOMAIN-CONTAINING PROTEIN"/>
    <property type="match status" value="1"/>
</dbReference>
<dbReference type="SUPFAM" id="SSF51316">
    <property type="entry name" value="Mss4-like"/>
    <property type="match status" value="1"/>
</dbReference>
<feature type="domain" description="CENP-V/GFA" evidence="5">
    <location>
        <begin position="12"/>
        <end position="137"/>
    </location>
</feature>
<dbReference type="EMBL" id="FTOQ01000001">
    <property type="protein sequence ID" value="SIS57361.1"/>
    <property type="molecule type" value="Genomic_DNA"/>
</dbReference>
<sequence length="146" mass="15772">MSVEDPVWAHGLDGACLCGAVRIRVERHRAEVGACHCSRCRIWSGALFAVFSAPPASVTVEGPVSVYPGEIAERAFCGTCGSNLWLRDNDDGAYEFMIGAFPGAKDYPLISEIYHDKAFAAVTLAGDHRRTDAAPYEAENPHLMEG</sequence>
<comment type="similarity">
    <text evidence="1">Belongs to the Gfa family.</text>
</comment>
<dbReference type="Gene3D" id="3.90.1590.10">
    <property type="entry name" value="glutathione-dependent formaldehyde- activating enzyme (gfa)"/>
    <property type="match status" value="1"/>
</dbReference>
<keyword evidence="3" id="KW-0862">Zinc</keyword>
<evidence type="ECO:0000313" key="6">
    <source>
        <dbReference type="EMBL" id="SIS57361.1"/>
    </source>
</evidence>
<evidence type="ECO:0000313" key="7">
    <source>
        <dbReference type="Proteomes" id="UP000186684"/>
    </source>
</evidence>
<evidence type="ECO:0000256" key="4">
    <source>
        <dbReference type="ARBA" id="ARBA00023239"/>
    </source>
</evidence>
<evidence type="ECO:0000256" key="2">
    <source>
        <dbReference type="ARBA" id="ARBA00022723"/>
    </source>
</evidence>
<keyword evidence="7" id="KW-1185">Reference proteome</keyword>
<dbReference type="GO" id="GO:0016846">
    <property type="term" value="F:carbon-sulfur lyase activity"/>
    <property type="evidence" value="ECO:0007669"/>
    <property type="project" value="InterPro"/>
</dbReference>
<evidence type="ECO:0000256" key="3">
    <source>
        <dbReference type="ARBA" id="ARBA00022833"/>
    </source>
</evidence>
<dbReference type="GO" id="GO:0046872">
    <property type="term" value="F:metal ion binding"/>
    <property type="evidence" value="ECO:0007669"/>
    <property type="project" value="UniProtKB-KW"/>
</dbReference>
<accession>A0A1N7K6Z4</accession>
<dbReference type="PANTHER" id="PTHR33337:SF40">
    <property type="entry name" value="CENP-V_GFA DOMAIN-CONTAINING PROTEIN-RELATED"/>
    <property type="match status" value="1"/>
</dbReference>
<organism evidence="6 7">
    <name type="scientific">Roseivivax lentus</name>
    <dbReference type="NCBI Taxonomy" id="633194"/>
    <lineage>
        <taxon>Bacteria</taxon>
        <taxon>Pseudomonadati</taxon>
        <taxon>Pseudomonadota</taxon>
        <taxon>Alphaproteobacteria</taxon>
        <taxon>Rhodobacterales</taxon>
        <taxon>Roseobacteraceae</taxon>
        <taxon>Roseivivax</taxon>
    </lineage>
</organism>
<dbReference type="InterPro" id="IPR011057">
    <property type="entry name" value="Mss4-like_sf"/>
</dbReference>
<keyword evidence="2" id="KW-0479">Metal-binding</keyword>
<keyword evidence="4" id="KW-0456">Lyase</keyword>
<protein>
    <submittedName>
        <fullName evidence="6">Uncharacterized conserved protein</fullName>
    </submittedName>
</protein>
<dbReference type="InterPro" id="IPR006913">
    <property type="entry name" value="CENP-V/GFA"/>
</dbReference>
<gene>
    <name evidence="6" type="ORF">SAMN05421759_101505</name>
</gene>
<proteinExistence type="inferred from homology"/>
<evidence type="ECO:0000259" key="5">
    <source>
        <dbReference type="PROSITE" id="PS51891"/>
    </source>
</evidence>
<dbReference type="Proteomes" id="UP000186684">
    <property type="component" value="Unassembled WGS sequence"/>
</dbReference>
<dbReference type="AlphaFoldDB" id="A0A1N7K6Z4"/>
<reference evidence="7" key="1">
    <citation type="submission" date="2017-01" db="EMBL/GenBank/DDBJ databases">
        <authorList>
            <person name="Varghese N."/>
            <person name="Submissions S."/>
        </authorList>
    </citation>
    <scope>NUCLEOTIDE SEQUENCE [LARGE SCALE GENOMIC DNA]</scope>
    <source>
        <strain evidence="7">DSM 29430</strain>
    </source>
</reference>
<dbReference type="STRING" id="633194.SAMN05421759_101505"/>
<evidence type="ECO:0000256" key="1">
    <source>
        <dbReference type="ARBA" id="ARBA00005495"/>
    </source>
</evidence>
<name>A0A1N7K6Z4_9RHOB</name>
<dbReference type="PROSITE" id="PS51891">
    <property type="entry name" value="CENP_V_GFA"/>
    <property type="match status" value="1"/>
</dbReference>
<dbReference type="Pfam" id="PF04828">
    <property type="entry name" value="GFA"/>
    <property type="match status" value="1"/>
</dbReference>